<protein>
    <submittedName>
        <fullName evidence="5">Thioredoxin family protein</fullName>
    </submittedName>
</protein>
<evidence type="ECO:0000256" key="2">
    <source>
        <dbReference type="ARBA" id="ARBA00023284"/>
    </source>
</evidence>
<dbReference type="PROSITE" id="PS51352">
    <property type="entry name" value="THIOREDOXIN_2"/>
    <property type="match status" value="1"/>
</dbReference>
<accession>A0AAP3AJW7</accession>
<dbReference type="InterPro" id="IPR013766">
    <property type="entry name" value="Thioredoxin_domain"/>
</dbReference>
<evidence type="ECO:0000313" key="5">
    <source>
        <dbReference type="EMBL" id="MCW0523067.1"/>
    </source>
</evidence>
<reference evidence="5" key="1">
    <citation type="submission" date="2022-10" db="EMBL/GenBank/DDBJ databases">
        <title>Sifting through the core-genome to identify putative cross-protective antigens against Riemerella anatipestifer.</title>
        <authorList>
            <person name="Zheng X."/>
            <person name="Zhang W."/>
        </authorList>
    </citation>
    <scope>NUCLEOTIDE SEQUENCE</scope>
    <source>
        <strain evidence="5">ZWRA178</strain>
    </source>
</reference>
<sequence length="178" mass="20739">MKKVILIFSLFLINLALAQEVKWLTFDEAMAAQKTKPKKILLDVYAPWCGPCKLMEKETYGHPEIAKIINENYYAVKFNGEGNEVTHYQNRTFSNPNYRANVSGRNAPHELARFLNVSAYPTTVFLDETGKPITNLVGAFRPKELELYLSLFYKDEYKKIETKEQWENFQKKFKSVIK</sequence>
<dbReference type="EMBL" id="JAOZYT010000006">
    <property type="protein sequence ID" value="MCW0523067.1"/>
    <property type="molecule type" value="Genomic_DNA"/>
</dbReference>
<dbReference type="PANTHER" id="PTHR15337">
    <property type="entry name" value="ANTERIOR GRADIENT PROTEIN-RELATED"/>
    <property type="match status" value="1"/>
</dbReference>
<gene>
    <name evidence="5" type="ORF">OKE68_01880</name>
</gene>
<evidence type="ECO:0000256" key="1">
    <source>
        <dbReference type="ARBA" id="ARBA00022729"/>
    </source>
</evidence>
<proteinExistence type="predicted"/>
<feature type="signal peptide" evidence="3">
    <location>
        <begin position="1"/>
        <end position="18"/>
    </location>
</feature>
<dbReference type="AlphaFoldDB" id="A0AAP3AJW7"/>
<organism evidence="5 6">
    <name type="scientific">Riemerella anatipestifer</name>
    <name type="common">Moraxella anatipestifer</name>
    <dbReference type="NCBI Taxonomy" id="34085"/>
    <lineage>
        <taxon>Bacteria</taxon>
        <taxon>Pseudomonadati</taxon>
        <taxon>Bacteroidota</taxon>
        <taxon>Flavobacteriia</taxon>
        <taxon>Flavobacteriales</taxon>
        <taxon>Weeksellaceae</taxon>
        <taxon>Riemerella</taxon>
    </lineage>
</organism>
<dbReference type="InterPro" id="IPR051099">
    <property type="entry name" value="AGR/TXD"/>
</dbReference>
<feature type="chain" id="PRO_5042943540" evidence="3">
    <location>
        <begin position="19"/>
        <end position="178"/>
    </location>
</feature>
<keyword evidence="1 3" id="KW-0732">Signal</keyword>
<keyword evidence="2" id="KW-0676">Redox-active center</keyword>
<name>A0AAP3AJW7_RIEAN</name>
<dbReference type="Proteomes" id="UP001207440">
    <property type="component" value="Unassembled WGS sequence"/>
</dbReference>
<dbReference type="Pfam" id="PF13098">
    <property type="entry name" value="Thioredoxin_2"/>
    <property type="match status" value="1"/>
</dbReference>
<dbReference type="InterPro" id="IPR017937">
    <property type="entry name" value="Thioredoxin_CS"/>
</dbReference>
<evidence type="ECO:0000313" key="6">
    <source>
        <dbReference type="Proteomes" id="UP001207440"/>
    </source>
</evidence>
<dbReference type="InterPro" id="IPR036249">
    <property type="entry name" value="Thioredoxin-like_sf"/>
</dbReference>
<dbReference type="RefSeq" id="WP_064971028.1">
    <property type="nucleotide sequence ID" value="NZ_CP029760.1"/>
</dbReference>
<dbReference type="InterPro" id="IPR012336">
    <property type="entry name" value="Thioredoxin-like_fold"/>
</dbReference>
<dbReference type="SUPFAM" id="SSF52833">
    <property type="entry name" value="Thioredoxin-like"/>
    <property type="match status" value="1"/>
</dbReference>
<dbReference type="PANTHER" id="PTHR15337:SF11">
    <property type="entry name" value="THIOREDOXIN DOMAIN-CONTAINING PROTEIN"/>
    <property type="match status" value="1"/>
</dbReference>
<evidence type="ECO:0000259" key="4">
    <source>
        <dbReference type="PROSITE" id="PS51352"/>
    </source>
</evidence>
<dbReference type="PROSITE" id="PS00194">
    <property type="entry name" value="THIOREDOXIN_1"/>
    <property type="match status" value="1"/>
</dbReference>
<comment type="caution">
    <text evidence="5">The sequence shown here is derived from an EMBL/GenBank/DDBJ whole genome shotgun (WGS) entry which is preliminary data.</text>
</comment>
<feature type="domain" description="Thioredoxin" evidence="4">
    <location>
        <begin position="1"/>
        <end position="154"/>
    </location>
</feature>
<dbReference type="Gene3D" id="3.40.30.10">
    <property type="entry name" value="Glutaredoxin"/>
    <property type="match status" value="1"/>
</dbReference>
<evidence type="ECO:0000256" key="3">
    <source>
        <dbReference type="SAM" id="SignalP"/>
    </source>
</evidence>